<evidence type="ECO:0000313" key="2">
    <source>
        <dbReference type="Proteomes" id="UP000054047"/>
    </source>
</evidence>
<gene>
    <name evidence="1" type="ORF">ANCDUO_17483</name>
</gene>
<dbReference type="EMBL" id="KN743718">
    <property type="protein sequence ID" value="KIH52416.1"/>
    <property type="molecule type" value="Genomic_DNA"/>
</dbReference>
<dbReference type="InterPro" id="IPR011333">
    <property type="entry name" value="SKP1/BTB/POZ_sf"/>
</dbReference>
<name>A0A0C2G5T4_9BILA</name>
<dbReference type="SUPFAM" id="SSF54695">
    <property type="entry name" value="POZ domain"/>
    <property type="match status" value="1"/>
</dbReference>
<protein>
    <recommendedName>
        <fullName evidence="3">BTB domain-containing protein</fullName>
    </recommendedName>
</protein>
<dbReference type="Gene3D" id="3.30.710.10">
    <property type="entry name" value="Potassium Channel Kv1.1, Chain A"/>
    <property type="match status" value="1"/>
</dbReference>
<dbReference type="AlphaFoldDB" id="A0A0C2G5T4"/>
<keyword evidence="2" id="KW-1185">Reference proteome</keyword>
<evidence type="ECO:0008006" key="3">
    <source>
        <dbReference type="Google" id="ProtNLM"/>
    </source>
</evidence>
<organism evidence="1 2">
    <name type="scientific">Ancylostoma duodenale</name>
    <dbReference type="NCBI Taxonomy" id="51022"/>
    <lineage>
        <taxon>Eukaryota</taxon>
        <taxon>Metazoa</taxon>
        <taxon>Ecdysozoa</taxon>
        <taxon>Nematoda</taxon>
        <taxon>Chromadorea</taxon>
        <taxon>Rhabditida</taxon>
        <taxon>Rhabditina</taxon>
        <taxon>Rhabditomorpha</taxon>
        <taxon>Strongyloidea</taxon>
        <taxon>Ancylostomatidae</taxon>
        <taxon>Ancylostomatinae</taxon>
        <taxon>Ancylostoma</taxon>
    </lineage>
</organism>
<proteinExistence type="predicted"/>
<dbReference type="Proteomes" id="UP000054047">
    <property type="component" value="Unassembled WGS sequence"/>
</dbReference>
<accession>A0A0C2G5T4</accession>
<reference evidence="1 2" key="1">
    <citation type="submission" date="2013-12" db="EMBL/GenBank/DDBJ databases">
        <title>Draft genome of the parsitic nematode Ancylostoma duodenale.</title>
        <authorList>
            <person name="Mitreva M."/>
        </authorList>
    </citation>
    <scope>NUCLEOTIDE SEQUENCE [LARGE SCALE GENOMIC DNA]</scope>
    <source>
        <strain evidence="1 2">Zhejiang</strain>
    </source>
</reference>
<sequence length="157" mass="17526">MALLKRVLSAETTASLETLFFTFLQELRADGKFCDVELLVGDQSIKSHRVRLELPKLACSEVNDAAHRRTYVCTVAANHPGSREYCLQQWRAQKLGFRGKREIDFSALSSLISYAYGCPLTINGQNVQAVMMTANYFESFLPSFAEAGAYGGENEEK</sequence>
<evidence type="ECO:0000313" key="1">
    <source>
        <dbReference type="EMBL" id="KIH52416.1"/>
    </source>
</evidence>